<dbReference type="InterPro" id="IPR012340">
    <property type="entry name" value="NA-bd_OB-fold"/>
</dbReference>
<keyword evidence="4 5" id="KW-0472">Membrane</keyword>
<evidence type="ECO:0000256" key="1">
    <source>
        <dbReference type="ARBA" id="ARBA00004141"/>
    </source>
</evidence>
<feature type="domain" description="NfeD-like C-terminal" evidence="6">
    <location>
        <begin position="95"/>
        <end position="149"/>
    </location>
</feature>
<dbReference type="Gene3D" id="2.40.50.140">
    <property type="entry name" value="Nucleic acid-binding proteins"/>
    <property type="match status" value="1"/>
</dbReference>
<feature type="transmembrane region" description="Helical" evidence="5">
    <location>
        <begin position="56"/>
        <end position="74"/>
    </location>
</feature>
<proteinExistence type="predicted"/>
<dbReference type="InterPro" id="IPR002810">
    <property type="entry name" value="NfeD-like_C"/>
</dbReference>
<evidence type="ECO:0000256" key="5">
    <source>
        <dbReference type="SAM" id="Phobius"/>
    </source>
</evidence>
<dbReference type="PANTHER" id="PTHR33507">
    <property type="entry name" value="INNER MEMBRANE PROTEIN YBBJ"/>
    <property type="match status" value="1"/>
</dbReference>
<dbReference type="Pfam" id="PF01957">
    <property type="entry name" value="NfeD"/>
    <property type="match status" value="1"/>
</dbReference>
<keyword evidence="3 5" id="KW-1133">Transmembrane helix</keyword>
<evidence type="ECO:0000313" key="8">
    <source>
        <dbReference type="Proteomes" id="UP000588647"/>
    </source>
</evidence>
<protein>
    <recommendedName>
        <fullName evidence="6">NfeD-like C-terminal domain-containing protein</fullName>
    </recommendedName>
</protein>
<evidence type="ECO:0000256" key="2">
    <source>
        <dbReference type="ARBA" id="ARBA00022692"/>
    </source>
</evidence>
<name>A0A7W6HEY6_9HYPH</name>
<evidence type="ECO:0000256" key="4">
    <source>
        <dbReference type="ARBA" id="ARBA00023136"/>
    </source>
</evidence>
<sequence>MTDWAGALSDYGWWILGLLLLVLEVVLPGVYLLFFGIAALVVGMNVLLIGGEWFGWQQQVLAFVVLSGVAVFLGRKWYGAKTETSAPDTLNRRTQRLIGREAVLSDDIVGGRGRVGLEDSWWSVEGPDLPVGTRVRVVGAEGSVLKVEPVPPPAT</sequence>
<comment type="subcellular location">
    <subcellularLocation>
        <location evidence="1">Membrane</location>
        <topology evidence="1">Multi-pass membrane protein</topology>
    </subcellularLocation>
</comment>
<gene>
    <name evidence="7" type="ORF">GGR03_003026</name>
</gene>
<organism evidence="7 8">
    <name type="scientific">Aurantimonas endophytica</name>
    <dbReference type="NCBI Taxonomy" id="1522175"/>
    <lineage>
        <taxon>Bacteria</taxon>
        <taxon>Pseudomonadati</taxon>
        <taxon>Pseudomonadota</taxon>
        <taxon>Alphaproteobacteria</taxon>
        <taxon>Hyphomicrobiales</taxon>
        <taxon>Aurantimonadaceae</taxon>
        <taxon>Aurantimonas</taxon>
    </lineage>
</organism>
<dbReference type="InterPro" id="IPR052165">
    <property type="entry name" value="Membrane_assoc_protease"/>
</dbReference>
<accession>A0A7W6HEY6</accession>
<comment type="caution">
    <text evidence="7">The sequence shown here is derived from an EMBL/GenBank/DDBJ whole genome shotgun (WGS) entry which is preliminary data.</text>
</comment>
<dbReference type="PANTHER" id="PTHR33507:SF3">
    <property type="entry name" value="INNER MEMBRANE PROTEIN YBBJ"/>
    <property type="match status" value="1"/>
</dbReference>
<reference evidence="7 8" key="1">
    <citation type="submission" date="2020-08" db="EMBL/GenBank/DDBJ databases">
        <title>Genomic Encyclopedia of Type Strains, Phase IV (KMG-IV): sequencing the most valuable type-strain genomes for metagenomic binning, comparative biology and taxonomic classification.</title>
        <authorList>
            <person name="Goeker M."/>
        </authorList>
    </citation>
    <scope>NUCLEOTIDE SEQUENCE [LARGE SCALE GENOMIC DNA]</scope>
    <source>
        <strain evidence="7 8">DSM 103570</strain>
    </source>
</reference>
<dbReference type="RefSeq" id="WP_183209432.1">
    <property type="nucleotide sequence ID" value="NZ_JAAAMM010000004.1"/>
</dbReference>
<dbReference type="EMBL" id="JACIEM010000004">
    <property type="protein sequence ID" value="MBB4003938.1"/>
    <property type="molecule type" value="Genomic_DNA"/>
</dbReference>
<keyword evidence="2 5" id="KW-0812">Transmembrane</keyword>
<dbReference type="AlphaFoldDB" id="A0A7W6HEY6"/>
<evidence type="ECO:0000256" key="3">
    <source>
        <dbReference type="ARBA" id="ARBA00022989"/>
    </source>
</evidence>
<dbReference type="Proteomes" id="UP000588647">
    <property type="component" value="Unassembled WGS sequence"/>
</dbReference>
<evidence type="ECO:0000313" key="7">
    <source>
        <dbReference type="EMBL" id="MBB4003938.1"/>
    </source>
</evidence>
<keyword evidence="8" id="KW-1185">Reference proteome</keyword>
<dbReference type="GO" id="GO:0005886">
    <property type="term" value="C:plasma membrane"/>
    <property type="evidence" value="ECO:0007669"/>
    <property type="project" value="TreeGrafter"/>
</dbReference>
<evidence type="ECO:0000259" key="6">
    <source>
        <dbReference type="Pfam" id="PF01957"/>
    </source>
</evidence>